<proteinExistence type="predicted"/>
<comment type="caution">
    <text evidence="2">The sequence shown here is derived from an EMBL/GenBank/DDBJ whole genome shotgun (WGS) entry which is preliminary data.</text>
</comment>
<dbReference type="GO" id="GO:0004803">
    <property type="term" value="F:transposase activity"/>
    <property type="evidence" value="ECO:0007669"/>
    <property type="project" value="InterPro"/>
</dbReference>
<dbReference type="RefSeq" id="WP_105513294.1">
    <property type="nucleotide sequence ID" value="NZ_PVEP01000001.1"/>
</dbReference>
<organism evidence="2 3">
    <name type="scientific">Albidovulum denitrificans</name>
    <dbReference type="NCBI Taxonomy" id="404881"/>
    <lineage>
        <taxon>Bacteria</taxon>
        <taxon>Pseudomonadati</taxon>
        <taxon>Pseudomonadota</taxon>
        <taxon>Alphaproteobacteria</taxon>
        <taxon>Rhodobacterales</taxon>
        <taxon>Paracoccaceae</taxon>
        <taxon>Albidovulum</taxon>
    </lineage>
</organism>
<evidence type="ECO:0000313" key="3">
    <source>
        <dbReference type="Proteomes" id="UP000238338"/>
    </source>
</evidence>
<sequence length="162" mass="18853">MTSYRRLRQTGATYFFTLCLQRRGATTLIDHVGLLREAYRRTVQELPVTCQAMVILPDHLHAIWTEPEGEVNYSERWRRIKARFSHALAGDFRPCDSKVGKRERGVWQRRFWEHALRGEADFVSAMEYCLTNPVKHGLVGAPEDWPYSSFTRRMGNIAHPTS</sequence>
<dbReference type="PANTHER" id="PTHR36966:SF1">
    <property type="entry name" value="REP-ASSOCIATED TYROSINE TRANSPOSASE"/>
    <property type="match status" value="1"/>
</dbReference>
<keyword evidence="3" id="KW-1185">Reference proteome</keyword>
<dbReference type="GO" id="GO:0043565">
    <property type="term" value="F:sequence-specific DNA binding"/>
    <property type="evidence" value="ECO:0007669"/>
    <property type="project" value="TreeGrafter"/>
</dbReference>
<evidence type="ECO:0000313" key="2">
    <source>
        <dbReference type="EMBL" id="PQV59095.1"/>
    </source>
</evidence>
<dbReference type="SMART" id="SM01321">
    <property type="entry name" value="Y1_Tnp"/>
    <property type="match status" value="1"/>
</dbReference>
<dbReference type="InterPro" id="IPR036515">
    <property type="entry name" value="Transposase_17_sf"/>
</dbReference>
<accession>A0A2S8SE39</accession>
<dbReference type="AlphaFoldDB" id="A0A2S8SE39"/>
<dbReference type="OrthoDB" id="9794403at2"/>
<dbReference type="Proteomes" id="UP000238338">
    <property type="component" value="Unassembled WGS sequence"/>
</dbReference>
<name>A0A2S8SE39_9RHOB</name>
<protein>
    <submittedName>
        <fullName evidence="2">Putative transposase</fullName>
    </submittedName>
</protein>
<dbReference type="PANTHER" id="PTHR36966">
    <property type="entry name" value="REP-ASSOCIATED TYROSINE TRANSPOSASE"/>
    <property type="match status" value="1"/>
</dbReference>
<dbReference type="NCBIfam" id="NF047646">
    <property type="entry name" value="REP_Tyr_transpos"/>
    <property type="match status" value="1"/>
</dbReference>
<dbReference type="SUPFAM" id="SSF143422">
    <property type="entry name" value="Transposase IS200-like"/>
    <property type="match status" value="1"/>
</dbReference>
<dbReference type="EMBL" id="PVEP01000001">
    <property type="protein sequence ID" value="PQV59095.1"/>
    <property type="molecule type" value="Genomic_DNA"/>
</dbReference>
<feature type="domain" description="Transposase IS200-like" evidence="1">
    <location>
        <begin position="9"/>
        <end position="132"/>
    </location>
</feature>
<dbReference type="InterPro" id="IPR052715">
    <property type="entry name" value="RAYT_transposase"/>
</dbReference>
<evidence type="ECO:0000259" key="1">
    <source>
        <dbReference type="SMART" id="SM01321"/>
    </source>
</evidence>
<dbReference type="InterPro" id="IPR002686">
    <property type="entry name" value="Transposase_17"/>
</dbReference>
<dbReference type="Gene3D" id="3.30.70.1290">
    <property type="entry name" value="Transposase IS200-like"/>
    <property type="match status" value="1"/>
</dbReference>
<dbReference type="GO" id="GO:0006313">
    <property type="term" value="P:DNA transposition"/>
    <property type="evidence" value="ECO:0007669"/>
    <property type="project" value="InterPro"/>
</dbReference>
<gene>
    <name evidence="2" type="ORF">LX70_00918</name>
</gene>
<reference evidence="2 3" key="1">
    <citation type="submission" date="2018-02" db="EMBL/GenBank/DDBJ databases">
        <title>Genomic Encyclopedia of Archaeal and Bacterial Type Strains, Phase II (KMG-II): from individual species to whole genera.</title>
        <authorList>
            <person name="Goeker M."/>
        </authorList>
    </citation>
    <scope>NUCLEOTIDE SEQUENCE [LARGE SCALE GENOMIC DNA]</scope>
    <source>
        <strain evidence="2 3">DSM 18921</strain>
    </source>
</reference>